<dbReference type="Gene3D" id="1.25.40.10">
    <property type="entry name" value="Tetratricopeptide repeat domain"/>
    <property type="match status" value="1"/>
</dbReference>
<evidence type="ECO:0000256" key="3">
    <source>
        <dbReference type="SAM" id="MobiDB-lite"/>
    </source>
</evidence>
<name>A0A9X4ARV6_9BACT</name>
<dbReference type="GO" id="GO:0005737">
    <property type="term" value="C:cytoplasm"/>
    <property type="evidence" value="ECO:0007669"/>
    <property type="project" value="TreeGrafter"/>
</dbReference>
<dbReference type="InterPro" id="IPR041664">
    <property type="entry name" value="AAA_16"/>
</dbReference>
<dbReference type="Pfam" id="PF13191">
    <property type="entry name" value="AAA_16"/>
    <property type="match status" value="1"/>
</dbReference>
<dbReference type="InterPro" id="IPR027417">
    <property type="entry name" value="P-loop_NTPase"/>
</dbReference>
<feature type="domain" description="Orc1-like AAA ATPase" evidence="4">
    <location>
        <begin position="312"/>
        <end position="471"/>
    </location>
</feature>
<proteinExistence type="predicted"/>
<evidence type="ECO:0000256" key="1">
    <source>
        <dbReference type="ARBA" id="ARBA00022741"/>
    </source>
</evidence>
<protein>
    <submittedName>
        <fullName evidence="5">AAA family ATPase</fullName>
    </submittedName>
</protein>
<feature type="compositionally biased region" description="Basic and acidic residues" evidence="3">
    <location>
        <begin position="12"/>
        <end position="29"/>
    </location>
</feature>
<keyword evidence="2" id="KW-0067">ATP-binding</keyword>
<dbReference type="PANTHER" id="PTHR16305">
    <property type="entry name" value="TESTICULAR SOLUBLE ADENYLYL CYCLASE"/>
    <property type="match status" value="1"/>
</dbReference>
<feature type="region of interest" description="Disordered" evidence="3">
    <location>
        <begin position="1"/>
        <end position="40"/>
    </location>
</feature>
<dbReference type="GO" id="GO:0004016">
    <property type="term" value="F:adenylate cyclase activity"/>
    <property type="evidence" value="ECO:0007669"/>
    <property type="project" value="TreeGrafter"/>
</dbReference>
<dbReference type="SUPFAM" id="SSF48452">
    <property type="entry name" value="TPR-like"/>
    <property type="match status" value="1"/>
</dbReference>
<evidence type="ECO:0000313" key="6">
    <source>
        <dbReference type="Proteomes" id="UP001151081"/>
    </source>
</evidence>
<dbReference type="InterPro" id="IPR011990">
    <property type="entry name" value="TPR-like_helical_dom_sf"/>
</dbReference>
<gene>
    <name evidence="5" type="ORF">KEG57_08175</name>
</gene>
<keyword evidence="6" id="KW-1185">Reference proteome</keyword>
<reference evidence="5 6" key="1">
    <citation type="submission" date="2021-04" db="EMBL/GenBank/DDBJ databases">
        <title>Genome analysis of Polyangium sp.</title>
        <authorList>
            <person name="Li Y."/>
            <person name="Wang J."/>
        </authorList>
    </citation>
    <scope>NUCLEOTIDE SEQUENCE [LARGE SCALE GENOMIC DNA]</scope>
    <source>
        <strain evidence="5 6">SDU14</strain>
    </source>
</reference>
<dbReference type="GO" id="GO:0005524">
    <property type="term" value="F:ATP binding"/>
    <property type="evidence" value="ECO:0007669"/>
    <property type="project" value="UniProtKB-KW"/>
</dbReference>
<comment type="caution">
    <text evidence="5">The sequence shown here is derived from an EMBL/GenBank/DDBJ whole genome shotgun (WGS) entry which is preliminary data.</text>
</comment>
<dbReference type="AlphaFoldDB" id="A0A9X4ARV6"/>
<dbReference type="Proteomes" id="UP001151081">
    <property type="component" value="Unassembled WGS sequence"/>
</dbReference>
<dbReference type="SUPFAM" id="SSF52540">
    <property type="entry name" value="P-loop containing nucleoside triphosphate hydrolases"/>
    <property type="match status" value="1"/>
</dbReference>
<evidence type="ECO:0000256" key="2">
    <source>
        <dbReference type="ARBA" id="ARBA00022840"/>
    </source>
</evidence>
<organism evidence="5 6">
    <name type="scientific">Polyangium jinanense</name>
    <dbReference type="NCBI Taxonomy" id="2829994"/>
    <lineage>
        <taxon>Bacteria</taxon>
        <taxon>Pseudomonadati</taxon>
        <taxon>Myxococcota</taxon>
        <taxon>Polyangia</taxon>
        <taxon>Polyangiales</taxon>
        <taxon>Polyangiaceae</taxon>
        <taxon>Polyangium</taxon>
    </lineage>
</organism>
<dbReference type="EMBL" id="JAGTJJ010000002">
    <property type="protein sequence ID" value="MDC3980465.1"/>
    <property type="molecule type" value="Genomic_DNA"/>
</dbReference>
<evidence type="ECO:0000259" key="4">
    <source>
        <dbReference type="Pfam" id="PF13191"/>
    </source>
</evidence>
<accession>A0A9X4ARV6</accession>
<feature type="compositionally biased region" description="Acidic residues" evidence="3">
    <location>
        <begin position="1"/>
        <end position="11"/>
    </location>
</feature>
<dbReference type="PANTHER" id="PTHR16305:SF28">
    <property type="entry name" value="GUANYLATE CYCLASE DOMAIN-CONTAINING PROTEIN"/>
    <property type="match status" value="1"/>
</dbReference>
<keyword evidence="1" id="KW-0547">Nucleotide-binding</keyword>
<evidence type="ECO:0000313" key="5">
    <source>
        <dbReference type="EMBL" id="MDC3980465.1"/>
    </source>
</evidence>
<sequence>MVEPLDEGEASEEARDDLPADEGNSERRTFRSLRPPKPLDEDKLDELAACIATMPEPVATLAVGVEIARAEGDATGVRKRLFELGIGIVRYGFSLGLAALVAKLGGAAAPRPLAEALARAARISDGMWCELTRTVGNALKSYDPALAQMLAFTSQRPLTELVSARNDFIHRGGSGDNALEKLMALLENTEALLSLSLRCVVSLDPSTYEARMGTPLRGGVWRKTKGALPAGVEAGVAYVVREDGTWMPVSPYLPLVDKRLLFADGPHAPGKPWRCTDPEIGEHREHPPIDRAVRKLVGEDKNAPQELTDRPRLVGRDAAVKVLERAAEEAAAGSVRVALVTGSFGVGRTRVADEIVAAAAAYGFGRVIDARCSVERRTPLRALRTAIEGVKGLGRMRDAIERALSVEAAMTRAALEASIEAIEEALVEASLEEPTVLDMDDAQWADEQTQGLLRMLTDRAIRKGRGRLFVIVTVRDEPNPSVSLRRFVGRVEQGIGAGATRVMLDALSTKDASALVQNVAPIAKDIERAVVEGAGGVPFFLVQPLLVWNETGALVWRDAAWRPRDESILRASVPGVRDLLRARLDSFFDPGSDGERAAQHVLACVALYGSGLPVEQLVAAVEAAGTNARSVEQALELLVESGLLIVRGERQEHGFAQEIVRQAALEDVRQKPWFRRTHRSLLEAVGRSEVAEENAAFLAAGHESLGDREEATRWYGKAVAKALAGGEFERAIELAEKLAQVAKGAERARAELHVVDALFRAGRAAEAKDRLERIHLDGVVDMGVRLEARVLTLAIAATLRHLPSDHDPSLVADADAHGDLVLRIETRLAAARLVRGRRGLALAEEAIAVAGQTSLDLRYRALAMRLELIIEVDPSDQARLVRAVETARAAARELHSPWAELDADNYLAIAHMYAAKYEDAVRGFASIAERAKSFKFGTLHREVLINLATANLRAGNFAQAVAAAKLATETARAAGDHVLLSAAQSICAGALLQTGDLEGAKASADESIALALSAGHDYYAIVSLLRRADIRSRLGDLSAIEDAVLARSRAEAAGDADLVARAELWSALHMARRGDDDPTAVRAKLGDVVRSIEGRRASLRAPTQRLLEEARQLAEIGSGEGGVTR</sequence>
<dbReference type="RefSeq" id="WP_272458342.1">
    <property type="nucleotide sequence ID" value="NZ_JAGTJJ010000002.1"/>
</dbReference>